<protein>
    <recommendedName>
        <fullName evidence="1">Reverse transcriptase zinc-binding domain-containing protein</fullName>
    </recommendedName>
</protein>
<name>A0AAW1KTJ6_SAPOF</name>
<sequence length="349" mass="41574">MIRQQYLDQRRFAISRFSYFTVKYLYRCLLICQALVRFNLFWFQDLPLGVVHKLESCSRNFYWGDSDLGSGIHWMKWQYFTKPRCEGGVGIKEVLSWNKAFLLKWLWKLVLRPPSLWLAWAEGYLLNGESIWNVQAKATSSWVWSDILQVRDDLLLLCGDSATAHGLIEGWTVPGINKFCLKAAYDFFRVGAPGAKKIMVLWEPFALPKYSIVGWQAYHAKLATIDNLQKRGFHFANRCYLCYQEEESHSHLFFLCPFMRLLWRNMMIWIGVTRRPRSLRHELEWIFTHCKGNSLLSRLERTVFIAIIYHGWIERNYRVFRSLERDVHTICNQIQFEIMCRYYGRVTIE</sequence>
<dbReference type="EMBL" id="JBDFQZ010000005">
    <property type="protein sequence ID" value="KAK9724205.1"/>
    <property type="molecule type" value="Genomic_DNA"/>
</dbReference>
<evidence type="ECO:0000259" key="1">
    <source>
        <dbReference type="Pfam" id="PF13966"/>
    </source>
</evidence>
<feature type="domain" description="Reverse transcriptase zinc-binding" evidence="1">
    <location>
        <begin position="179"/>
        <end position="263"/>
    </location>
</feature>
<dbReference type="PANTHER" id="PTHR33116:SF84">
    <property type="entry name" value="RNA-DIRECTED DNA POLYMERASE"/>
    <property type="match status" value="1"/>
</dbReference>
<comment type="caution">
    <text evidence="2">The sequence shown here is derived from an EMBL/GenBank/DDBJ whole genome shotgun (WGS) entry which is preliminary data.</text>
</comment>
<dbReference type="InterPro" id="IPR026960">
    <property type="entry name" value="RVT-Znf"/>
</dbReference>
<gene>
    <name evidence="2" type="ORF">RND81_05G055400</name>
</gene>
<reference evidence="2" key="1">
    <citation type="submission" date="2024-03" db="EMBL/GenBank/DDBJ databases">
        <title>WGS assembly of Saponaria officinalis var. Norfolk2.</title>
        <authorList>
            <person name="Jenkins J."/>
            <person name="Shu S."/>
            <person name="Grimwood J."/>
            <person name="Barry K."/>
            <person name="Goodstein D."/>
            <person name="Schmutz J."/>
            <person name="Leebens-Mack J."/>
            <person name="Osbourn A."/>
        </authorList>
    </citation>
    <scope>NUCLEOTIDE SEQUENCE [LARGE SCALE GENOMIC DNA]</scope>
    <source>
        <strain evidence="2">JIC</strain>
    </source>
</reference>
<proteinExistence type="predicted"/>
<dbReference type="PANTHER" id="PTHR33116">
    <property type="entry name" value="REVERSE TRANSCRIPTASE ZINC-BINDING DOMAIN-CONTAINING PROTEIN-RELATED-RELATED"/>
    <property type="match status" value="1"/>
</dbReference>
<dbReference type="AlphaFoldDB" id="A0AAW1KTJ6"/>
<evidence type="ECO:0000313" key="3">
    <source>
        <dbReference type="Proteomes" id="UP001443914"/>
    </source>
</evidence>
<accession>A0AAW1KTJ6</accession>
<dbReference type="Pfam" id="PF13966">
    <property type="entry name" value="zf-RVT"/>
    <property type="match status" value="1"/>
</dbReference>
<evidence type="ECO:0000313" key="2">
    <source>
        <dbReference type="EMBL" id="KAK9724205.1"/>
    </source>
</evidence>
<dbReference type="Proteomes" id="UP001443914">
    <property type="component" value="Unassembled WGS sequence"/>
</dbReference>
<keyword evidence="3" id="KW-1185">Reference proteome</keyword>
<organism evidence="2 3">
    <name type="scientific">Saponaria officinalis</name>
    <name type="common">Common soapwort</name>
    <name type="synonym">Lychnis saponaria</name>
    <dbReference type="NCBI Taxonomy" id="3572"/>
    <lineage>
        <taxon>Eukaryota</taxon>
        <taxon>Viridiplantae</taxon>
        <taxon>Streptophyta</taxon>
        <taxon>Embryophyta</taxon>
        <taxon>Tracheophyta</taxon>
        <taxon>Spermatophyta</taxon>
        <taxon>Magnoliopsida</taxon>
        <taxon>eudicotyledons</taxon>
        <taxon>Gunneridae</taxon>
        <taxon>Pentapetalae</taxon>
        <taxon>Caryophyllales</taxon>
        <taxon>Caryophyllaceae</taxon>
        <taxon>Caryophylleae</taxon>
        <taxon>Saponaria</taxon>
    </lineage>
</organism>